<keyword evidence="2" id="KW-0472">Membrane</keyword>
<evidence type="ECO:0000256" key="1">
    <source>
        <dbReference type="SAM" id="Coils"/>
    </source>
</evidence>
<dbReference type="InterPro" id="IPR019734">
    <property type="entry name" value="TPR_rpt"/>
</dbReference>
<evidence type="ECO:0000313" key="4">
    <source>
        <dbReference type="EMBL" id="TGY71342.1"/>
    </source>
</evidence>
<evidence type="ECO:0000313" key="6">
    <source>
        <dbReference type="Proteomes" id="UP000310760"/>
    </source>
</evidence>
<reference evidence="3 5" key="1">
    <citation type="submission" date="2013-04" db="EMBL/GenBank/DDBJ databases">
        <title>The Genome Sequence of Bacteroides massiliensis dnLKV3.</title>
        <authorList>
            <consortium name="The Broad Institute Genomics Platform"/>
            <consortium name="The Broad Institute Genome Sequencing Center for Infectious Disease"/>
            <person name="Earl A."/>
            <person name="Xavier R."/>
            <person name="Kuhn K."/>
            <person name="Stappenbeck T."/>
            <person name="Walker B."/>
            <person name="Young S."/>
            <person name="Zeng Q."/>
            <person name="Gargeya S."/>
            <person name="Fitzgerald M."/>
            <person name="Haas B."/>
            <person name="Abouelleil A."/>
            <person name="Allen A.W."/>
            <person name="Alvarado L."/>
            <person name="Arachchi H.M."/>
            <person name="Berlin A.M."/>
            <person name="Chapman S.B."/>
            <person name="Gainer-Dewar J."/>
            <person name="Goldberg J."/>
            <person name="Griggs A."/>
            <person name="Gujja S."/>
            <person name="Hansen M."/>
            <person name="Howarth C."/>
            <person name="Imamovic A."/>
            <person name="Ireland A."/>
            <person name="Larimer J."/>
            <person name="McCowan C."/>
            <person name="Murphy C."/>
            <person name="Pearson M."/>
            <person name="Poon T.W."/>
            <person name="Priest M."/>
            <person name="Roberts A."/>
            <person name="Saif S."/>
            <person name="Shea T."/>
            <person name="Sisk P."/>
            <person name="Sykes S."/>
            <person name="Wortman J."/>
            <person name="Nusbaum C."/>
            <person name="Birren B."/>
        </authorList>
    </citation>
    <scope>NUCLEOTIDE SEQUENCE [LARGE SCALE GENOMIC DNA]</scope>
    <source>
        <strain evidence="3">DnLKV3</strain>
        <strain evidence="5">dnLKV3</strain>
    </source>
</reference>
<reference evidence="4 6" key="2">
    <citation type="submission" date="2019-04" db="EMBL/GenBank/DDBJ databases">
        <title>Microbes associate with the intestines of laboratory mice.</title>
        <authorList>
            <person name="Navarre W."/>
            <person name="Wong E."/>
            <person name="Huang K."/>
            <person name="Tropini C."/>
            <person name="Ng K."/>
            <person name="Yu B."/>
        </authorList>
    </citation>
    <scope>NUCLEOTIDE SEQUENCE [LARGE SCALE GENOMIC DNA]</scope>
    <source>
        <strain evidence="4 6">NM22_B1</strain>
    </source>
</reference>
<dbReference type="AlphaFoldDB" id="R9HZN2"/>
<dbReference type="EMBL" id="ASSP01000024">
    <property type="protein sequence ID" value="EOS09271.1"/>
    <property type="molecule type" value="Genomic_DNA"/>
</dbReference>
<feature type="coiled-coil region" evidence="1">
    <location>
        <begin position="431"/>
        <end position="465"/>
    </location>
</feature>
<dbReference type="SMART" id="SM00028">
    <property type="entry name" value="TPR"/>
    <property type="match status" value="3"/>
</dbReference>
<dbReference type="InterPro" id="IPR011990">
    <property type="entry name" value="TPR-like_helical_dom_sf"/>
</dbReference>
<feature type="transmembrane region" description="Helical" evidence="2">
    <location>
        <begin position="361"/>
        <end position="381"/>
    </location>
</feature>
<protein>
    <submittedName>
        <fullName evidence="4">Tetratricopeptide repeat protein</fullName>
    </submittedName>
</protein>
<dbReference type="EMBL" id="SRYJ01000012">
    <property type="protein sequence ID" value="TGY71342.1"/>
    <property type="molecule type" value="Genomic_DNA"/>
</dbReference>
<evidence type="ECO:0000256" key="2">
    <source>
        <dbReference type="SAM" id="Phobius"/>
    </source>
</evidence>
<dbReference type="OrthoDB" id="1046362at2"/>
<keyword evidence="2" id="KW-0812">Transmembrane</keyword>
<dbReference type="Gene3D" id="1.25.40.10">
    <property type="entry name" value="Tetratricopeptide repeat domain"/>
    <property type="match status" value="2"/>
</dbReference>
<dbReference type="Proteomes" id="UP000310760">
    <property type="component" value="Unassembled WGS sequence"/>
</dbReference>
<evidence type="ECO:0000313" key="5">
    <source>
        <dbReference type="Proteomes" id="UP000014200"/>
    </source>
</evidence>
<accession>R9HZN2</accession>
<gene>
    <name evidence="3" type="ORF">C802_04019</name>
    <name evidence="4" type="ORF">E5339_06600</name>
</gene>
<comment type="caution">
    <text evidence="3">The sequence shown here is derived from an EMBL/GenBank/DDBJ whole genome shotgun (WGS) entry which is preliminary data.</text>
</comment>
<dbReference type="PROSITE" id="PS51257">
    <property type="entry name" value="PROKAR_LIPOPROTEIN"/>
    <property type="match status" value="1"/>
</dbReference>
<dbReference type="SUPFAM" id="SSF48452">
    <property type="entry name" value="TPR-like"/>
    <property type="match status" value="1"/>
</dbReference>
<keyword evidence="1" id="KW-0175">Coiled coil</keyword>
<dbReference type="STRING" id="1235788.C802_04019"/>
<proteinExistence type="predicted"/>
<organism evidence="3 5">
    <name type="scientific">Phocaeicola sartorii</name>
    <dbReference type="NCBI Taxonomy" id="671267"/>
    <lineage>
        <taxon>Bacteria</taxon>
        <taxon>Pseudomonadati</taxon>
        <taxon>Bacteroidota</taxon>
        <taxon>Bacteroidia</taxon>
        <taxon>Bacteroidales</taxon>
        <taxon>Bacteroidaceae</taxon>
        <taxon>Phocaeicola</taxon>
    </lineage>
</organism>
<keyword evidence="5" id="KW-1185">Reference proteome</keyword>
<dbReference type="RefSeq" id="WP_016278247.1">
    <property type="nucleotide sequence ID" value="NZ_CAKOCL010000028.1"/>
</dbReference>
<dbReference type="GeneID" id="82155480"/>
<evidence type="ECO:0000313" key="3">
    <source>
        <dbReference type="EMBL" id="EOS09271.1"/>
    </source>
</evidence>
<dbReference type="Proteomes" id="UP000014200">
    <property type="component" value="Unassembled WGS sequence"/>
</dbReference>
<dbReference type="HOGENOM" id="CLU_030491_1_0_10"/>
<name>R9HZN2_9BACT</name>
<sequence>MRFFIWIVFTFSLTSCNHQHPMRQQYLERAEAYMEQQPDSALSLLQQLSADDCRGDAQKAYYNLLLTQALDKTCHSITDAPVASALDYYQHSEDSLRKAKAFFYQGRQYSEAKEYEAAVPHYLRALTAMKPLDEPKYKALCYSHLGNANFRQGLYAKGLRYYKDAVRTFKGIKDSTNYTISLLDAGYGFLLLAKLDSAEHYTLQGLRMAELIDSKVEVQTAVRNLGIIYSERKEYQRALNILLSARNKVLDGDYSYFYSLSNVYIHQEQYDSAVYYAEYIIKNDSDWYGQASGYLSLYKIAKKRKDWEKALAYKEKYDLYADSIHEHTQTVKLEEIQLKYDNQDLAHEKELLAINKQHNEWRMGGVIVFIILLLLYILSVYKREKVKKERCILLLQKQIWENENTLFALQRDYVKRNKEIEELSFRYAQNNESLSAENEEVRRNLEELQQKNKEENLKLVDQNKILLDELKKYKDIKMEGGKYYETVLFIIQLLDNPGTAYALTPEELDAIEYFVIRLFGPMFQSRVEAVGLSATERKLWCLLQLGFPHASIATFLCITPQSVSRAKLRMKKKIQEFMADDTDKLYL</sequence>
<dbReference type="PATRIC" id="fig|1235788.3.peg.4117"/>
<keyword evidence="2" id="KW-1133">Transmembrane helix</keyword>